<dbReference type="GO" id="GO:0000139">
    <property type="term" value="C:Golgi membrane"/>
    <property type="evidence" value="ECO:0007669"/>
    <property type="project" value="TreeGrafter"/>
</dbReference>
<evidence type="ECO:0000256" key="6">
    <source>
        <dbReference type="RuleBase" id="RU361193"/>
    </source>
</evidence>
<dbReference type="GO" id="GO:0005509">
    <property type="term" value="F:calcium ion binding"/>
    <property type="evidence" value="ECO:0007669"/>
    <property type="project" value="InterPro"/>
</dbReference>
<dbReference type="GO" id="GO:0004571">
    <property type="term" value="F:mannosyl-oligosaccharide 1,2-alpha-mannosidase activity"/>
    <property type="evidence" value="ECO:0007669"/>
    <property type="project" value="InterPro"/>
</dbReference>
<comment type="similarity">
    <text evidence="3 6">Belongs to the glycosyl hydrolase 47 family.</text>
</comment>
<keyword evidence="7" id="KW-1185">Reference proteome</keyword>
<evidence type="ECO:0000256" key="5">
    <source>
        <dbReference type="ARBA" id="ARBA00023157"/>
    </source>
</evidence>
<dbReference type="PRINTS" id="PR00747">
    <property type="entry name" value="GLYHDRLASE47"/>
</dbReference>
<dbReference type="InterPro" id="IPR012341">
    <property type="entry name" value="6hp_glycosidase-like_sf"/>
</dbReference>
<dbReference type="Pfam" id="PF01532">
    <property type="entry name" value="Glyco_hydro_47"/>
    <property type="match status" value="1"/>
</dbReference>
<proteinExistence type="inferred from homology"/>
<evidence type="ECO:0000256" key="3">
    <source>
        <dbReference type="ARBA" id="ARBA00007658"/>
    </source>
</evidence>
<dbReference type="WBParaSite" id="ACAC_0000270401-mRNA-1">
    <property type="protein sequence ID" value="ACAC_0000270401-mRNA-1"/>
    <property type="gene ID" value="ACAC_0000270401"/>
</dbReference>
<evidence type="ECO:0000313" key="7">
    <source>
        <dbReference type="Proteomes" id="UP000035642"/>
    </source>
</evidence>
<evidence type="ECO:0000256" key="4">
    <source>
        <dbReference type="ARBA" id="ARBA00022801"/>
    </source>
</evidence>
<dbReference type="PANTHER" id="PTHR11742">
    <property type="entry name" value="MANNOSYL-OLIGOSACCHARIDE ALPHA-1,2-MANNOSIDASE-RELATED"/>
    <property type="match status" value="1"/>
</dbReference>
<organism evidence="7 8">
    <name type="scientific">Angiostrongylus cantonensis</name>
    <name type="common">Rat lungworm</name>
    <dbReference type="NCBI Taxonomy" id="6313"/>
    <lineage>
        <taxon>Eukaryota</taxon>
        <taxon>Metazoa</taxon>
        <taxon>Ecdysozoa</taxon>
        <taxon>Nematoda</taxon>
        <taxon>Chromadorea</taxon>
        <taxon>Rhabditida</taxon>
        <taxon>Rhabditina</taxon>
        <taxon>Rhabditomorpha</taxon>
        <taxon>Strongyloidea</taxon>
        <taxon>Metastrongylidae</taxon>
        <taxon>Angiostrongylus</taxon>
    </lineage>
</organism>
<dbReference type="InterPro" id="IPR036026">
    <property type="entry name" value="Seven-hairpin_glycosidases"/>
</dbReference>
<dbReference type="InterPro" id="IPR001382">
    <property type="entry name" value="Glyco_hydro_47"/>
</dbReference>
<evidence type="ECO:0000256" key="1">
    <source>
        <dbReference type="ARBA" id="ARBA00001913"/>
    </source>
</evidence>
<name>A0A0K0CYI1_ANGCA</name>
<dbReference type="Gene3D" id="1.50.10.10">
    <property type="match status" value="1"/>
</dbReference>
<sequence length="382" mass="43331">MTKKKPNMDLEEFYREDHTFFKVNIGEFNAKIGPRRSSEERHNGTHGLEWNEHEARRKKVIEMMQHAWNGYKNYSWGLNEVRPVSKTPNTQSIFGGREMPATIVDAADTLWIMGLQKEYKEARDYIEEHFNMSKATGSMSVFETTIRFLGGLLSLYALTGEAFYIGKARIVAEALLPSFNTPTGIPKANVNAKTKQTSNYAWAGGSSILAEVGSLHLEFIYLSHVAGAPIFAKKVKKIRDVLFRVKKINGLYSNYIDPFTGTWSPRHHVSLGALGDSFYEYLIKSWLQSGKTDEQARVMYWDVSKAIRSQMVFNSSSGMTYVAEIRGGMVDHKMGHLACFSVGMFALQAANEKRLEEQDDLTIIYIGDIRNQYDTDLQADEP</sequence>
<dbReference type="GO" id="GO:0005783">
    <property type="term" value="C:endoplasmic reticulum"/>
    <property type="evidence" value="ECO:0007669"/>
    <property type="project" value="TreeGrafter"/>
</dbReference>
<keyword evidence="5" id="KW-1015">Disulfide bond</keyword>
<dbReference type="SUPFAM" id="SSF48225">
    <property type="entry name" value="Seven-hairpin glycosidases"/>
    <property type="match status" value="1"/>
</dbReference>
<dbReference type="AlphaFoldDB" id="A0A0K0CYI1"/>
<reference evidence="7" key="1">
    <citation type="submission" date="2012-09" db="EMBL/GenBank/DDBJ databases">
        <authorList>
            <person name="Martin A.A."/>
        </authorList>
    </citation>
    <scope>NUCLEOTIDE SEQUENCE</scope>
</reference>
<dbReference type="PANTHER" id="PTHR11742:SF96">
    <property type="entry name" value="MANNOSYL-OLIGOSACCHARIDE 1,2-ALPHA-MANNOSIDASE C52E4.5"/>
    <property type="match status" value="1"/>
</dbReference>
<dbReference type="EC" id="3.2.1.-" evidence="6"/>
<dbReference type="Proteomes" id="UP000035642">
    <property type="component" value="Unassembled WGS sequence"/>
</dbReference>
<dbReference type="GO" id="GO:0005975">
    <property type="term" value="P:carbohydrate metabolic process"/>
    <property type="evidence" value="ECO:0007669"/>
    <property type="project" value="InterPro"/>
</dbReference>
<keyword evidence="6" id="KW-0326">Glycosidase</keyword>
<reference evidence="8" key="2">
    <citation type="submission" date="2017-02" db="UniProtKB">
        <authorList>
            <consortium name="WormBaseParasite"/>
        </authorList>
    </citation>
    <scope>IDENTIFICATION</scope>
</reference>
<comment type="cofactor">
    <cofactor evidence="1">
        <name>Ca(2+)</name>
        <dbReference type="ChEBI" id="CHEBI:29108"/>
    </cofactor>
</comment>
<dbReference type="InterPro" id="IPR050749">
    <property type="entry name" value="Glycosyl_Hydrolase_47"/>
</dbReference>
<evidence type="ECO:0000256" key="2">
    <source>
        <dbReference type="ARBA" id="ARBA00004922"/>
    </source>
</evidence>
<evidence type="ECO:0000313" key="8">
    <source>
        <dbReference type="WBParaSite" id="ACAC_0000270401-mRNA-1"/>
    </source>
</evidence>
<keyword evidence="4 6" id="KW-0378">Hydrolase</keyword>
<accession>A0A0K0CYI1</accession>
<dbReference type="STRING" id="6313.A0A0K0CYI1"/>
<comment type="pathway">
    <text evidence="2">Protein modification; protein glycosylation.</text>
</comment>
<protein>
    <recommendedName>
        <fullName evidence="6">alpha-1,2-Mannosidase</fullName>
        <ecNumber evidence="6">3.2.1.-</ecNumber>
    </recommendedName>
</protein>